<dbReference type="InterPro" id="IPR005097">
    <property type="entry name" value="Sacchrp_dh_NADP-bd"/>
</dbReference>
<dbReference type="PANTHER" id="PTHR43796:SF2">
    <property type="entry name" value="CARBOXYNORSPERMIDINE SYNTHASE"/>
    <property type="match status" value="1"/>
</dbReference>
<dbReference type="Pfam" id="PF03435">
    <property type="entry name" value="Sacchrp_dh_NADP"/>
    <property type="match status" value="1"/>
</dbReference>
<gene>
    <name evidence="2" type="ORF">SAMN06264849_10695</name>
</gene>
<dbReference type="AlphaFoldDB" id="A0A521DK28"/>
<dbReference type="Gene3D" id="3.30.360.10">
    <property type="entry name" value="Dihydrodipicolinate Reductase, domain 2"/>
    <property type="match status" value="1"/>
</dbReference>
<accession>A0A521DK28</accession>
<evidence type="ECO:0000313" key="3">
    <source>
        <dbReference type="Proteomes" id="UP000315636"/>
    </source>
</evidence>
<dbReference type="SUPFAM" id="SSF51735">
    <property type="entry name" value="NAD(P)-binding Rossmann-fold domains"/>
    <property type="match status" value="1"/>
</dbReference>
<proteinExistence type="predicted"/>
<dbReference type="InterPro" id="IPR036291">
    <property type="entry name" value="NAD(P)-bd_dom_sf"/>
</dbReference>
<dbReference type="PANTHER" id="PTHR43796">
    <property type="entry name" value="CARBOXYNORSPERMIDINE SYNTHASE"/>
    <property type="match status" value="1"/>
</dbReference>
<dbReference type="RefSeq" id="WP_142505682.1">
    <property type="nucleotide sequence ID" value="NZ_FXTI01000006.1"/>
</dbReference>
<name>A0A521DK28_9BACL</name>
<sequence length="359" mass="40357">MKDQILVVGGYGHVGRLICEQLGKRYPGKVIAAGRRLSQAEEFCKTTNGRVIPRELDTTKPLPSDLLDKVKLVVMCLDQRNLDFVQACFANRVDYIDISANASFLSRVETLEAEAIKNETTAVLSVGLAPGLTNLLAKYTTRYMDQTEAIDIYVLLGLGDQHGKAAIEWTIDHLDTSFYVYSNREKVKAETFDDGKTTDFGRDLGDRTGYRFNFSDQHSLPHTLKVPTVSTRLCLDSRTVTKIFALCKRAGIFHLLKYQSLRTLAVWLLSKIRWGREIYALKIDAWGEVGGKRVLAECALHGQKEASITAAIATRVSEELYTNKWLKGIYHIEELFDIDSLCSDIIPEVHITEIGKETF</sequence>
<dbReference type="EMBL" id="FXTI01000006">
    <property type="protein sequence ID" value="SMO71932.1"/>
    <property type="molecule type" value="Genomic_DNA"/>
</dbReference>
<dbReference type="OrthoDB" id="1910498at2"/>
<dbReference type="Gene3D" id="3.40.50.720">
    <property type="entry name" value="NAD(P)-binding Rossmann-like Domain"/>
    <property type="match status" value="1"/>
</dbReference>
<protein>
    <submittedName>
        <fullName evidence="2">Saccharopine dehydrogenase NADP binding domain-containing protein</fullName>
    </submittedName>
</protein>
<feature type="domain" description="Saccharopine dehydrogenase NADP binding" evidence="1">
    <location>
        <begin position="5"/>
        <end position="123"/>
    </location>
</feature>
<keyword evidence="3" id="KW-1185">Reference proteome</keyword>
<organism evidence="2 3">
    <name type="scientific">Melghirimyces algeriensis</name>
    <dbReference type="NCBI Taxonomy" id="910412"/>
    <lineage>
        <taxon>Bacteria</taxon>
        <taxon>Bacillati</taxon>
        <taxon>Bacillota</taxon>
        <taxon>Bacilli</taxon>
        <taxon>Bacillales</taxon>
        <taxon>Thermoactinomycetaceae</taxon>
        <taxon>Melghirimyces</taxon>
    </lineage>
</organism>
<evidence type="ECO:0000313" key="2">
    <source>
        <dbReference type="EMBL" id="SMO71932.1"/>
    </source>
</evidence>
<reference evidence="2 3" key="1">
    <citation type="submission" date="2017-05" db="EMBL/GenBank/DDBJ databases">
        <authorList>
            <person name="Varghese N."/>
            <person name="Submissions S."/>
        </authorList>
    </citation>
    <scope>NUCLEOTIDE SEQUENCE [LARGE SCALE GENOMIC DNA]</scope>
    <source>
        <strain evidence="2 3">DSM 45474</strain>
    </source>
</reference>
<evidence type="ECO:0000259" key="1">
    <source>
        <dbReference type="Pfam" id="PF03435"/>
    </source>
</evidence>
<dbReference type="Proteomes" id="UP000315636">
    <property type="component" value="Unassembled WGS sequence"/>
</dbReference>